<evidence type="ECO:0000313" key="4">
    <source>
        <dbReference type="Proteomes" id="UP000603234"/>
    </source>
</evidence>
<proteinExistence type="predicted"/>
<evidence type="ECO:0000256" key="2">
    <source>
        <dbReference type="SAM" id="SignalP"/>
    </source>
</evidence>
<accession>A0ABR6WTV0</accession>
<sequence>MKKMKCVLIVIFVGVLMVTSMACSNNPSSGNMENKENSEQTAASTEAASEAVKLNNTYTTRFQEVNAVTYPPFMFDYPDNWKISQEVVTPETEKVTLENDRGVEIKYAYFGYPKGYNFGTSTVSMTRVDVSKVENSNFKPGKVQGTDHSELGPFMVAKLKVTGNLKMKTDFDYTVVDGPVSYAVLPESQIGTVEGIRGPFEGEFSFWYSGYVSFTSSAPDGEFTDEEQREVNTILASFRN</sequence>
<evidence type="ECO:0000256" key="1">
    <source>
        <dbReference type="SAM" id="MobiDB-lite"/>
    </source>
</evidence>
<feature type="region of interest" description="Disordered" evidence="1">
    <location>
        <begin position="26"/>
        <end position="46"/>
    </location>
</feature>
<reference evidence="3 4" key="1">
    <citation type="journal article" date="2020" name="mSystems">
        <title>Defining Genomic and Predicted Metabolic Features of the Acetobacterium Genus.</title>
        <authorList>
            <person name="Ross D.E."/>
            <person name="Marshall C.W."/>
            <person name="Gulliver D."/>
            <person name="May H.D."/>
            <person name="Norman R.S."/>
        </authorList>
    </citation>
    <scope>NUCLEOTIDE SEQUENCE [LARGE SCALE GENOMIC DNA]</scope>
    <source>
        <strain evidence="3 4">DSM 8238</strain>
    </source>
</reference>
<evidence type="ECO:0008006" key="5">
    <source>
        <dbReference type="Google" id="ProtNLM"/>
    </source>
</evidence>
<dbReference type="PROSITE" id="PS51257">
    <property type="entry name" value="PROKAR_LIPOPROTEIN"/>
    <property type="match status" value="1"/>
</dbReference>
<protein>
    <recommendedName>
        <fullName evidence="5">Lipoprotein</fullName>
    </recommendedName>
</protein>
<gene>
    <name evidence="3" type="ORF">GH808_06310</name>
</gene>
<dbReference type="RefSeq" id="WP_186841934.1">
    <property type="nucleotide sequence ID" value="NZ_WJBC01000006.1"/>
</dbReference>
<dbReference type="EMBL" id="WJBC01000006">
    <property type="protein sequence ID" value="MBC3804049.1"/>
    <property type="molecule type" value="Genomic_DNA"/>
</dbReference>
<evidence type="ECO:0000313" key="3">
    <source>
        <dbReference type="EMBL" id="MBC3804049.1"/>
    </source>
</evidence>
<feature type="signal peptide" evidence="2">
    <location>
        <begin position="1"/>
        <end position="22"/>
    </location>
</feature>
<keyword evidence="2" id="KW-0732">Signal</keyword>
<organism evidence="3 4">
    <name type="scientific">Acetobacterium fimetarium</name>
    <dbReference type="NCBI Taxonomy" id="52691"/>
    <lineage>
        <taxon>Bacteria</taxon>
        <taxon>Bacillati</taxon>
        <taxon>Bacillota</taxon>
        <taxon>Clostridia</taxon>
        <taxon>Eubacteriales</taxon>
        <taxon>Eubacteriaceae</taxon>
        <taxon>Acetobacterium</taxon>
    </lineage>
</organism>
<feature type="chain" id="PRO_5045753731" description="Lipoprotein" evidence="2">
    <location>
        <begin position="23"/>
        <end position="240"/>
    </location>
</feature>
<keyword evidence="4" id="KW-1185">Reference proteome</keyword>
<comment type="caution">
    <text evidence="3">The sequence shown here is derived from an EMBL/GenBank/DDBJ whole genome shotgun (WGS) entry which is preliminary data.</text>
</comment>
<name>A0ABR6WTV0_9FIRM</name>
<dbReference type="Proteomes" id="UP000603234">
    <property type="component" value="Unassembled WGS sequence"/>
</dbReference>